<dbReference type="Pfam" id="PF00271">
    <property type="entry name" value="Helicase_C"/>
    <property type="match status" value="1"/>
</dbReference>
<dbReference type="NCBIfam" id="TIGR00614">
    <property type="entry name" value="recQ_fam"/>
    <property type="match status" value="1"/>
</dbReference>
<dbReference type="Pfam" id="PF16124">
    <property type="entry name" value="RecQ_Zn_bind"/>
    <property type="match status" value="1"/>
</dbReference>
<gene>
    <name evidence="20" type="primary">recQ</name>
    <name evidence="20" type="ORF">C6I21_04870</name>
</gene>
<dbReference type="OrthoDB" id="9763310at2"/>
<dbReference type="CDD" id="cd17920">
    <property type="entry name" value="DEXHc_RecQ"/>
    <property type="match status" value="1"/>
</dbReference>
<dbReference type="InterPro" id="IPR018982">
    <property type="entry name" value="RQC_domain"/>
</dbReference>
<dbReference type="Pfam" id="PF14493">
    <property type="entry name" value="HTH_40"/>
    <property type="match status" value="1"/>
</dbReference>
<dbReference type="EMBL" id="PVNS01000004">
    <property type="protein sequence ID" value="PRO66137.1"/>
    <property type="molecule type" value="Genomic_DNA"/>
</dbReference>
<evidence type="ECO:0000256" key="11">
    <source>
        <dbReference type="ARBA" id="ARBA00023125"/>
    </source>
</evidence>
<comment type="catalytic activity">
    <reaction evidence="15">
        <text>Couples ATP hydrolysis with the unwinding of duplex DNA by translocating in the 3'-5' direction.</text>
        <dbReference type="EC" id="5.6.2.4"/>
    </reaction>
</comment>
<evidence type="ECO:0000256" key="3">
    <source>
        <dbReference type="ARBA" id="ARBA00005446"/>
    </source>
</evidence>
<keyword evidence="11" id="KW-0238">DNA-binding</keyword>
<evidence type="ECO:0000256" key="12">
    <source>
        <dbReference type="ARBA" id="ARBA00023172"/>
    </source>
</evidence>
<dbReference type="AlphaFoldDB" id="A0A2P6MIP1"/>
<dbReference type="PANTHER" id="PTHR13710">
    <property type="entry name" value="DNA HELICASE RECQ FAMILY MEMBER"/>
    <property type="match status" value="1"/>
</dbReference>
<feature type="domain" description="Helicase C-terminal" evidence="19">
    <location>
        <begin position="219"/>
        <end position="366"/>
    </location>
</feature>
<dbReference type="SMART" id="SM00490">
    <property type="entry name" value="HELICc"/>
    <property type="match status" value="1"/>
</dbReference>
<dbReference type="GO" id="GO:0046872">
    <property type="term" value="F:metal ion binding"/>
    <property type="evidence" value="ECO:0007669"/>
    <property type="project" value="UniProtKB-KW"/>
</dbReference>
<evidence type="ECO:0000256" key="8">
    <source>
        <dbReference type="ARBA" id="ARBA00022806"/>
    </source>
</evidence>
<dbReference type="InterPro" id="IPR001650">
    <property type="entry name" value="Helicase_C-like"/>
</dbReference>
<name>A0A2P6MIP1_ALKUR</name>
<keyword evidence="9" id="KW-0862">Zinc</keyword>
<evidence type="ECO:0000256" key="1">
    <source>
        <dbReference type="ARBA" id="ARBA00001946"/>
    </source>
</evidence>
<dbReference type="GO" id="GO:0005524">
    <property type="term" value="F:ATP binding"/>
    <property type="evidence" value="ECO:0007669"/>
    <property type="project" value="UniProtKB-KW"/>
</dbReference>
<dbReference type="Pfam" id="PF00270">
    <property type="entry name" value="DEAD"/>
    <property type="match status" value="1"/>
</dbReference>
<dbReference type="PROSITE" id="PS51194">
    <property type="entry name" value="HELICASE_CTER"/>
    <property type="match status" value="1"/>
</dbReference>
<dbReference type="InterPro" id="IPR029491">
    <property type="entry name" value="Helicase_HTH"/>
</dbReference>
<evidence type="ECO:0000259" key="17">
    <source>
        <dbReference type="PROSITE" id="PS50967"/>
    </source>
</evidence>
<dbReference type="Gene3D" id="1.10.150.80">
    <property type="entry name" value="HRDC domain"/>
    <property type="match status" value="1"/>
</dbReference>
<dbReference type="Gene3D" id="1.10.10.10">
    <property type="entry name" value="Winged helix-like DNA-binding domain superfamily/Winged helix DNA-binding domain"/>
    <property type="match status" value="1"/>
</dbReference>
<dbReference type="EC" id="5.6.2.4" evidence="16"/>
<evidence type="ECO:0000256" key="2">
    <source>
        <dbReference type="ARBA" id="ARBA00001947"/>
    </source>
</evidence>
<dbReference type="SMART" id="SM00956">
    <property type="entry name" value="RQC"/>
    <property type="match status" value="1"/>
</dbReference>
<feature type="domain" description="HRDC" evidence="17">
    <location>
        <begin position="514"/>
        <end position="594"/>
    </location>
</feature>
<dbReference type="GO" id="GO:0043138">
    <property type="term" value="F:3'-5' DNA helicase activity"/>
    <property type="evidence" value="ECO:0007669"/>
    <property type="project" value="UniProtKB-EC"/>
</dbReference>
<dbReference type="InterPro" id="IPR004589">
    <property type="entry name" value="DNA_helicase_ATP-dep_RecQ"/>
</dbReference>
<dbReference type="SUPFAM" id="SSF46785">
    <property type="entry name" value="Winged helix' DNA-binding domain"/>
    <property type="match status" value="1"/>
</dbReference>
<dbReference type="Pfam" id="PF00570">
    <property type="entry name" value="HRDC"/>
    <property type="match status" value="1"/>
</dbReference>
<dbReference type="GO" id="GO:0005737">
    <property type="term" value="C:cytoplasm"/>
    <property type="evidence" value="ECO:0007669"/>
    <property type="project" value="TreeGrafter"/>
</dbReference>
<comment type="cofactor">
    <cofactor evidence="1">
        <name>Mg(2+)</name>
        <dbReference type="ChEBI" id="CHEBI:18420"/>
    </cofactor>
</comment>
<evidence type="ECO:0000256" key="6">
    <source>
        <dbReference type="ARBA" id="ARBA00022763"/>
    </source>
</evidence>
<keyword evidence="7" id="KW-0378">Hydrolase</keyword>
<evidence type="ECO:0000256" key="9">
    <source>
        <dbReference type="ARBA" id="ARBA00022833"/>
    </source>
</evidence>
<feature type="domain" description="Helicase ATP-binding" evidence="18">
    <location>
        <begin position="26"/>
        <end position="195"/>
    </location>
</feature>
<dbReference type="CDD" id="cd18794">
    <property type="entry name" value="SF2_C_RecQ"/>
    <property type="match status" value="1"/>
</dbReference>
<dbReference type="GO" id="GO:0009378">
    <property type="term" value="F:four-way junction helicase activity"/>
    <property type="evidence" value="ECO:0007669"/>
    <property type="project" value="TreeGrafter"/>
</dbReference>
<dbReference type="FunFam" id="3.40.50.300:FF:001389">
    <property type="entry name" value="ATP-dependent DNA helicase RecQ"/>
    <property type="match status" value="1"/>
</dbReference>
<evidence type="ECO:0000256" key="7">
    <source>
        <dbReference type="ARBA" id="ARBA00022801"/>
    </source>
</evidence>
<dbReference type="PROSITE" id="PS51192">
    <property type="entry name" value="HELICASE_ATP_BIND_1"/>
    <property type="match status" value="1"/>
</dbReference>
<keyword evidence="13" id="KW-0234">DNA repair</keyword>
<sequence length="693" mass="78308">MLEEAQKHLTYYFGHPDFRPGQRAVLERVFANQNSMGVMPTGGGKSVCYQIPSLLLSGVTLVISPLISLMKDQVDELREAGISATYINSSLSQEEVRSRMDNIHMGLETLVYIAPERLEAPSFLRMLQRLPVSMIAVDEAHCLSQWGHDFRPSYRRIPELISSLESSPVVLALTATATPQVTSDICRELSIDPGAVVQTGFSRENLSFAVEKGVDRDAYILDYIRRDPEASGIIYCATRKEVDRIHGHLVKNGVSCGRYHGGMDQEERRSMQESFVYDDTKVIAATNAFGMGINKSNVRFVIHRNMPRTVENYYQEAGRAGRDGSPSRCILLFSPQDVQIQQFLIDQSQMADERKQQEYSKLQQMLHYCHTEDCLQNYMIRYFGDHPDQPCGRCSTCVDDRSLEDITKEAQMVFSCIRRMGERFGKTMVVQVLTGSSNQKLRDLGFHRLTTYGLMKGKTQKDCAQLIDFLAASQYLYLSGGAYPVLKLGEAVIPVLKGETRVERKTVRTSPAAQPVEDPLFQELRTLRRELAKEHGVAPYMVFSDKTLQDMCREMPRTQEEMLQVRGVGQSKWDAHGEAFLKKIHEFSITESASKVKSFVQTASMYQDGRTVEDICSERGLKETTVLQHLLEALDEGWEIDLEELTDPGEIEEVAEAIDRIGLDNGLKAIKETVDESISYFTIQLVANDYVRV</sequence>
<dbReference type="InterPro" id="IPR002121">
    <property type="entry name" value="HRDC_dom"/>
</dbReference>
<dbReference type="Pfam" id="PF09382">
    <property type="entry name" value="RQC"/>
    <property type="match status" value="1"/>
</dbReference>
<protein>
    <recommendedName>
        <fullName evidence="16">DNA helicase RecQ</fullName>
        <ecNumber evidence="16">5.6.2.4</ecNumber>
    </recommendedName>
</protein>
<keyword evidence="21" id="KW-1185">Reference proteome</keyword>
<reference evidence="20 21" key="1">
    <citation type="submission" date="2018-03" db="EMBL/GenBank/DDBJ databases">
        <title>Bacillus urumqiensis sp. nov., a moderately haloalkaliphilic bacterium isolated from a salt lake.</title>
        <authorList>
            <person name="Zhao B."/>
            <person name="Liao Z."/>
        </authorList>
    </citation>
    <scope>NUCLEOTIDE SEQUENCE [LARGE SCALE GENOMIC DNA]</scope>
    <source>
        <strain evidence="20 21">BZ-SZ-XJ18</strain>
    </source>
</reference>
<dbReference type="InterPro" id="IPR010997">
    <property type="entry name" value="HRDC-like_sf"/>
</dbReference>
<dbReference type="GO" id="GO:0043590">
    <property type="term" value="C:bacterial nucleoid"/>
    <property type="evidence" value="ECO:0007669"/>
    <property type="project" value="TreeGrafter"/>
</dbReference>
<keyword evidence="8 20" id="KW-0347">Helicase</keyword>
<dbReference type="SUPFAM" id="SSF47819">
    <property type="entry name" value="HRDC-like"/>
    <property type="match status" value="1"/>
</dbReference>
<evidence type="ECO:0000256" key="16">
    <source>
        <dbReference type="NCBIfam" id="TIGR01389"/>
    </source>
</evidence>
<dbReference type="PANTHER" id="PTHR13710:SF105">
    <property type="entry name" value="ATP-DEPENDENT DNA HELICASE Q1"/>
    <property type="match status" value="1"/>
</dbReference>
<dbReference type="GO" id="GO:0003677">
    <property type="term" value="F:DNA binding"/>
    <property type="evidence" value="ECO:0007669"/>
    <property type="project" value="UniProtKB-KW"/>
</dbReference>
<dbReference type="GO" id="GO:0006310">
    <property type="term" value="P:DNA recombination"/>
    <property type="evidence" value="ECO:0007669"/>
    <property type="project" value="UniProtKB-UniRule"/>
</dbReference>
<dbReference type="InterPro" id="IPR036388">
    <property type="entry name" value="WH-like_DNA-bd_sf"/>
</dbReference>
<evidence type="ECO:0000256" key="4">
    <source>
        <dbReference type="ARBA" id="ARBA00022723"/>
    </source>
</evidence>
<evidence type="ECO:0000256" key="5">
    <source>
        <dbReference type="ARBA" id="ARBA00022741"/>
    </source>
</evidence>
<proteinExistence type="inferred from homology"/>
<comment type="cofactor">
    <cofactor evidence="2">
        <name>Zn(2+)</name>
        <dbReference type="ChEBI" id="CHEBI:29105"/>
    </cofactor>
</comment>
<comment type="similarity">
    <text evidence="3">Belongs to the helicase family. RecQ subfamily.</text>
</comment>
<evidence type="ECO:0000313" key="20">
    <source>
        <dbReference type="EMBL" id="PRO66137.1"/>
    </source>
</evidence>
<evidence type="ECO:0000256" key="13">
    <source>
        <dbReference type="ARBA" id="ARBA00023204"/>
    </source>
</evidence>
<evidence type="ECO:0000259" key="18">
    <source>
        <dbReference type="PROSITE" id="PS51192"/>
    </source>
</evidence>
<dbReference type="InterPro" id="IPR036390">
    <property type="entry name" value="WH_DNA-bd_sf"/>
</dbReference>
<dbReference type="SUPFAM" id="SSF52540">
    <property type="entry name" value="P-loop containing nucleoside triphosphate hydrolases"/>
    <property type="match status" value="1"/>
</dbReference>
<comment type="caution">
    <text evidence="20">The sequence shown here is derived from an EMBL/GenBank/DDBJ whole genome shotgun (WGS) entry which is preliminary data.</text>
</comment>
<keyword evidence="12" id="KW-0233">DNA recombination</keyword>
<organism evidence="20 21">
    <name type="scientific">Alkalicoccus urumqiensis</name>
    <name type="common">Bacillus urumqiensis</name>
    <dbReference type="NCBI Taxonomy" id="1548213"/>
    <lineage>
        <taxon>Bacteria</taxon>
        <taxon>Bacillati</taxon>
        <taxon>Bacillota</taxon>
        <taxon>Bacilli</taxon>
        <taxon>Bacillales</taxon>
        <taxon>Bacillaceae</taxon>
        <taxon>Alkalicoccus</taxon>
    </lineage>
</organism>
<keyword evidence="14" id="KW-0413">Isomerase</keyword>
<evidence type="ECO:0000313" key="21">
    <source>
        <dbReference type="Proteomes" id="UP000243650"/>
    </source>
</evidence>
<dbReference type="InterPro" id="IPR027417">
    <property type="entry name" value="P-loop_NTPase"/>
</dbReference>
<keyword evidence="6" id="KW-0227">DNA damage</keyword>
<dbReference type="SMART" id="SM00341">
    <property type="entry name" value="HRDC"/>
    <property type="match status" value="1"/>
</dbReference>
<dbReference type="RefSeq" id="WP_105958328.1">
    <property type="nucleotide sequence ID" value="NZ_PVNS01000004.1"/>
</dbReference>
<dbReference type="GO" id="GO:0016787">
    <property type="term" value="F:hydrolase activity"/>
    <property type="evidence" value="ECO:0007669"/>
    <property type="project" value="UniProtKB-KW"/>
</dbReference>
<dbReference type="NCBIfam" id="TIGR01389">
    <property type="entry name" value="recQ"/>
    <property type="match status" value="1"/>
</dbReference>
<keyword evidence="4" id="KW-0479">Metal-binding</keyword>
<dbReference type="InterPro" id="IPR032284">
    <property type="entry name" value="RecQ_Zn-bd"/>
</dbReference>
<dbReference type="InterPro" id="IPR014001">
    <property type="entry name" value="Helicase_ATP-bd"/>
</dbReference>
<dbReference type="Proteomes" id="UP000243650">
    <property type="component" value="Unassembled WGS sequence"/>
</dbReference>
<keyword evidence="5" id="KW-0547">Nucleotide-binding</keyword>
<dbReference type="GO" id="GO:0006281">
    <property type="term" value="P:DNA repair"/>
    <property type="evidence" value="ECO:0007669"/>
    <property type="project" value="UniProtKB-KW"/>
</dbReference>
<accession>A0A2P6MIP1</accession>
<dbReference type="GO" id="GO:0030894">
    <property type="term" value="C:replisome"/>
    <property type="evidence" value="ECO:0007669"/>
    <property type="project" value="TreeGrafter"/>
</dbReference>
<dbReference type="InterPro" id="IPR011545">
    <property type="entry name" value="DEAD/DEAH_box_helicase_dom"/>
</dbReference>
<dbReference type="GO" id="GO:0009432">
    <property type="term" value="P:SOS response"/>
    <property type="evidence" value="ECO:0007669"/>
    <property type="project" value="UniProtKB-UniRule"/>
</dbReference>
<evidence type="ECO:0000256" key="10">
    <source>
        <dbReference type="ARBA" id="ARBA00022840"/>
    </source>
</evidence>
<dbReference type="InterPro" id="IPR044876">
    <property type="entry name" value="HRDC_dom_sf"/>
</dbReference>
<dbReference type="Gene3D" id="3.40.50.300">
    <property type="entry name" value="P-loop containing nucleotide triphosphate hydrolases"/>
    <property type="match status" value="2"/>
</dbReference>
<dbReference type="GO" id="GO:0006260">
    <property type="term" value="P:DNA replication"/>
    <property type="evidence" value="ECO:0007669"/>
    <property type="project" value="InterPro"/>
</dbReference>
<dbReference type="InterPro" id="IPR006293">
    <property type="entry name" value="DNA_helicase_ATP-dep_RecQ_bac"/>
</dbReference>
<dbReference type="PROSITE" id="PS50967">
    <property type="entry name" value="HRDC"/>
    <property type="match status" value="1"/>
</dbReference>
<dbReference type="SMART" id="SM00487">
    <property type="entry name" value="DEXDc"/>
    <property type="match status" value="1"/>
</dbReference>
<evidence type="ECO:0000256" key="14">
    <source>
        <dbReference type="ARBA" id="ARBA00023235"/>
    </source>
</evidence>
<evidence type="ECO:0000256" key="15">
    <source>
        <dbReference type="ARBA" id="ARBA00034617"/>
    </source>
</evidence>
<keyword evidence="10" id="KW-0067">ATP-binding</keyword>
<evidence type="ECO:0000259" key="19">
    <source>
        <dbReference type="PROSITE" id="PS51194"/>
    </source>
</evidence>